<protein>
    <submittedName>
        <fullName evidence="1">Uncharacterized protein</fullName>
    </submittedName>
</protein>
<evidence type="ECO:0000313" key="2">
    <source>
        <dbReference type="Proteomes" id="UP000784294"/>
    </source>
</evidence>
<dbReference type="Proteomes" id="UP000784294">
    <property type="component" value="Unassembled WGS sequence"/>
</dbReference>
<proteinExistence type="predicted"/>
<organism evidence="1 2">
    <name type="scientific">Protopolystoma xenopodis</name>
    <dbReference type="NCBI Taxonomy" id="117903"/>
    <lineage>
        <taxon>Eukaryota</taxon>
        <taxon>Metazoa</taxon>
        <taxon>Spiralia</taxon>
        <taxon>Lophotrochozoa</taxon>
        <taxon>Platyhelminthes</taxon>
        <taxon>Monogenea</taxon>
        <taxon>Polyopisthocotylea</taxon>
        <taxon>Polystomatidea</taxon>
        <taxon>Polystomatidae</taxon>
        <taxon>Protopolystoma</taxon>
    </lineage>
</organism>
<keyword evidence="2" id="KW-1185">Reference proteome</keyword>
<sequence length="66" mass="7183">MGGVTARWPAIWAREVTLCFKQSGSSKMRQSADSALTPAPFGLRCPLSTPAFRPLWAWGFFVPLAG</sequence>
<gene>
    <name evidence="1" type="ORF">PXEA_LOCUS4252</name>
</gene>
<accession>A0A3S4ZGC8</accession>
<dbReference type="EMBL" id="CAAALY010010020">
    <property type="protein sequence ID" value="VEL10812.1"/>
    <property type="molecule type" value="Genomic_DNA"/>
</dbReference>
<name>A0A3S4ZGC8_9PLAT</name>
<comment type="caution">
    <text evidence="1">The sequence shown here is derived from an EMBL/GenBank/DDBJ whole genome shotgun (WGS) entry which is preliminary data.</text>
</comment>
<dbReference type="AlphaFoldDB" id="A0A3S4ZGC8"/>
<reference evidence="1" key="1">
    <citation type="submission" date="2018-11" db="EMBL/GenBank/DDBJ databases">
        <authorList>
            <consortium name="Pathogen Informatics"/>
        </authorList>
    </citation>
    <scope>NUCLEOTIDE SEQUENCE</scope>
</reference>
<evidence type="ECO:0000313" key="1">
    <source>
        <dbReference type="EMBL" id="VEL10812.1"/>
    </source>
</evidence>